<evidence type="ECO:0000313" key="1">
    <source>
        <dbReference type="EMBL" id="KII69639.1"/>
    </source>
</evidence>
<dbReference type="Proteomes" id="UP000031668">
    <property type="component" value="Unassembled WGS sequence"/>
</dbReference>
<keyword evidence="2" id="KW-1185">Reference proteome</keyword>
<accession>A0A0C2IWC7</accession>
<protein>
    <submittedName>
        <fullName evidence="1">Uncharacterized protein</fullName>
    </submittedName>
</protein>
<comment type="caution">
    <text evidence="1">The sequence shown here is derived from an EMBL/GenBank/DDBJ whole genome shotgun (WGS) entry which is preliminary data.</text>
</comment>
<proteinExistence type="predicted"/>
<evidence type="ECO:0000313" key="2">
    <source>
        <dbReference type="Proteomes" id="UP000031668"/>
    </source>
</evidence>
<sequence>MLLPLLRSSKLRKIPLYLIKNVNAEFLSTNIMAQRKNMGTEKEILHIDQKDSKDCLVRLIKSPVEIIIKGLHTCSNIQTLNQMPKGYNYKYIQEKSSCVGTYPN</sequence>
<gene>
    <name evidence="1" type="ORF">RF11_03719</name>
</gene>
<dbReference type="EMBL" id="JWZT01002332">
    <property type="protein sequence ID" value="KII69639.1"/>
    <property type="molecule type" value="Genomic_DNA"/>
</dbReference>
<reference evidence="1 2" key="1">
    <citation type="journal article" date="2014" name="Genome Biol. Evol.">
        <title>The genome of the myxosporean Thelohanellus kitauei shows adaptations to nutrient acquisition within its fish host.</title>
        <authorList>
            <person name="Yang Y."/>
            <person name="Xiong J."/>
            <person name="Zhou Z."/>
            <person name="Huo F."/>
            <person name="Miao W."/>
            <person name="Ran C."/>
            <person name="Liu Y."/>
            <person name="Zhang J."/>
            <person name="Feng J."/>
            <person name="Wang M."/>
            <person name="Wang M."/>
            <person name="Wang L."/>
            <person name="Yao B."/>
        </authorList>
    </citation>
    <scope>NUCLEOTIDE SEQUENCE [LARGE SCALE GENOMIC DNA]</scope>
    <source>
        <strain evidence="1">Wuqing</strain>
    </source>
</reference>
<dbReference type="AlphaFoldDB" id="A0A0C2IWC7"/>
<name>A0A0C2IWC7_THEKT</name>
<organism evidence="1 2">
    <name type="scientific">Thelohanellus kitauei</name>
    <name type="common">Myxosporean</name>
    <dbReference type="NCBI Taxonomy" id="669202"/>
    <lineage>
        <taxon>Eukaryota</taxon>
        <taxon>Metazoa</taxon>
        <taxon>Cnidaria</taxon>
        <taxon>Myxozoa</taxon>
        <taxon>Myxosporea</taxon>
        <taxon>Bivalvulida</taxon>
        <taxon>Platysporina</taxon>
        <taxon>Myxobolidae</taxon>
        <taxon>Thelohanellus</taxon>
    </lineage>
</organism>